<evidence type="ECO:0000256" key="1">
    <source>
        <dbReference type="ARBA" id="ARBA00022801"/>
    </source>
</evidence>
<dbReference type="GO" id="GO:0016787">
    <property type="term" value="F:hydrolase activity"/>
    <property type="evidence" value="ECO:0007669"/>
    <property type="project" value="UniProtKB-KW"/>
</dbReference>
<dbReference type="Pfam" id="PF07859">
    <property type="entry name" value="Abhydrolase_3"/>
    <property type="match status" value="1"/>
</dbReference>
<keyword evidence="1" id="KW-0378">Hydrolase</keyword>
<proteinExistence type="predicted"/>
<reference evidence="4 5" key="1">
    <citation type="submission" date="2014-09" db="EMBL/GenBank/DDBJ databases">
        <authorList>
            <person name="Magalhaes I.L.F."/>
            <person name="Oliveira U."/>
            <person name="Santos F.R."/>
            <person name="Vidigal T.H.D.A."/>
            <person name="Brescovit A.D."/>
            <person name="Santos A.J."/>
        </authorList>
    </citation>
    <scope>NUCLEOTIDE SEQUENCE [LARGE SCALE GENOMIC DNA]</scope>
</reference>
<dbReference type="InterPro" id="IPR050300">
    <property type="entry name" value="GDXG_lipolytic_enzyme"/>
</dbReference>
<dbReference type="Proteomes" id="UP000054845">
    <property type="component" value="Unassembled WGS sequence"/>
</dbReference>
<dbReference type="STRING" id="401625.A0A0P1BI49"/>
<accession>A0A0P1BI49</accession>
<dbReference type="OrthoDB" id="408631at2759"/>
<feature type="region of interest" description="Disordered" evidence="2">
    <location>
        <begin position="342"/>
        <end position="366"/>
    </location>
</feature>
<evidence type="ECO:0000259" key="3">
    <source>
        <dbReference type="Pfam" id="PF07859"/>
    </source>
</evidence>
<name>A0A0P1BI49_9BASI</name>
<keyword evidence="5" id="KW-1185">Reference proteome</keyword>
<protein>
    <submittedName>
        <fullName evidence="4">Arylacetamide deacetylase</fullName>
    </submittedName>
</protein>
<feature type="compositionally biased region" description="Low complexity" evidence="2">
    <location>
        <begin position="354"/>
        <end position="366"/>
    </location>
</feature>
<dbReference type="PANTHER" id="PTHR48081:SF8">
    <property type="entry name" value="ALPHA_BETA HYDROLASE FOLD-3 DOMAIN-CONTAINING PROTEIN-RELATED"/>
    <property type="match status" value="1"/>
</dbReference>
<evidence type="ECO:0000313" key="5">
    <source>
        <dbReference type="Proteomes" id="UP000054845"/>
    </source>
</evidence>
<dbReference type="InterPro" id="IPR029058">
    <property type="entry name" value="AB_hydrolase_fold"/>
</dbReference>
<evidence type="ECO:0000313" key="4">
    <source>
        <dbReference type="EMBL" id="CEH15358.1"/>
    </source>
</evidence>
<dbReference type="Gene3D" id="3.40.50.1820">
    <property type="entry name" value="alpha/beta hydrolase"/>
    <property type="match status" value="1"/>
</dbReference>
<organism evidence="4 5">
    <name type="scientific">Ceraceosorus bombacis</name>
    <dbReference type="NCBI Taxonomy" id="401625"/>
    <lineage>
        <taxon>Eukaryota</taxon>
        <taxon>Fungi</taxon>
        <taxon>Dikarya</taxon>
        <taxon>Basidiomycota</taxon>
        <taxon>Ustilaginomycotina</taxon>
        <taxon>Exobasidiomycetes</taxon>
        <taxon>Ceraceosorales</taxon>
        <taxon>Ceraceosoraceae</taxon>
        <taxon>Ceraceosorus</taxon>
    </lineage>
</organism>
<dbReference type="AlphaFoldDB" id="A0A0P1BI49"/>
<dbReference type="EMBL" id="CCYA01000260">
    <property type="protein sequence ID" value="CEH15358.1"/>
    <property type="molecule type" value="Genomic_DNA"/>
</dbReference>
<evidence type="ECO:0000256" key="2">
    <source>
        <dbReference type="SAM" id="MobiDB-lite"/>
    </source>
</evidence>
<feature type="domain" description="Alpha/beta hydrolase fold-3" evidence="3">
    <location>
        <begin position="92"/>
        <end position="285"/>
    </location>
</feature>
<dbReference type="SUPFAM" id="SSF53474">
    <property type="entry name" value="alpha/beta-Hydrolases"/>
    <property type="match status" value="1"/>
</dbReference>
<dbReference type="PANTHER" id="PTHR48081">
    <property type="entry name" value="AB HYDROLASE SUPERFAMILY PROTEIN C4A8.06C"/>
    <property type="match status" value="1"/>
</dbReference>
<dbReference type="InterPro" id="IPR013094">
    <property type="entry name" value="AB_hydrolase_3"/>
</dbReference>
<sequence length="366" mass="40585">MTAATSRPTGEPAGSHAWTLQYLRLRLIANVLFCLLRPLALIGYYFRSYNEHVPSGAVSRRTIYIRAPSTRRRLPIIIYTPTGVSKPRGTILNWHGSGFVLPNHGLDSLFCSHMAARLECTVLDVDYVKAPKWPFPWAVREVSDVLSWFFERAKVEQGLDTDYVALSGFSAGGNLSLVGSTLFTKQADAQEDRIQAIACFYPVTDFTKPDGSKSAPGGKPPSLLVRLFKFFSQSYIPKGTNVRDPRLSVLLAPSESFPKRVWIAAGDLDTLYTDGQDLINKLNKERPSSAQDEQVRATFITATQRKHGWDQEPNTKSKKEGAKYYELVVDEIREAWRLKAQGSRSSSDGQPVSAANAANAAIKGKL</sequence>